<dbReference type="InterPro" id="IPR036960">
    <property type="entry name" value="T-box_sf"/>
</dbReference>
<reference evidence="8 9" key="1">
    <citation type="submission" date="2024-03" db="EMBL/GenBank/DDBJ databases">
        <title>Adaptation during the transition from Ophiocordyceps entomopathogen to insect associate is accompanied by gene loss and intensified selection.</title>
        <authorList>
            <person name="Ward C.M."/>
            <person name="Onetto C.A."/>
            <person name="Borneman A.R."/>
        </authorList>
    </citation>
    <scope>NUCLEOTIDE SEQUENCE [LARGE SCALE GENOMIC DNA]</scope>
    <source>
        <strain evidence="8">AWRI1</strain>
        <tissue evidence="8">Single Adult Female</tissue>
    </source>
</reference>
<dbReference type="GO" id="GO:0003677">
    <property type="term" value="F:DNA binding"/>
    <property type="evidence" value="ECO:0007669"/>
    <property type="project" value="UniProtKB-UniRule"/>
</dbReference>
<evidence type="ECO:0000313" key="9">
    <source>
        <dbReference type="Proteomes" id="UP001367676"/>
    </source>
</evidence>
<feature type="compositionally biased region" description="Acidic residues" evidence="6">
    <location>
        <begin position="123"/>
        <end position="153"/>
    </location>
</feature>
<evidence type="ECO:0000256" key="6">
    <source>
        <dbReference type="SAM" id="MobiDB-lite"/>
    </source>
</evidence>
<dbReference type="EMBL" id="JBBCAQ010000036">
    <property type="protein sequence ID" value="KAK7576164.1"/>
    <property type="molecule type" value="Genomic_DNA"/>
</dbReference>
<dbReference type="Proteomes" id="UP001367676">
    <property type="component" value="Unassembled WGS sequence"/>
</dbReference>
<protein>
    <recommendedName>
        <fullName evidence="7">T-box domain-containing protein</fullName>
    </recommendedName>
</protein>
<evidence type="ECO:0000259" key="7">
    <source>
        <dbReference type="PROSITE" id="PS50252"/>
    </source>
</evidence>
<dbReference type="GO" id="GO:0005634">
    <property type="term" value="C:nucleus"/>
    <property type="evidence" value="ECO:0007669"/>
    <property type="project" value="UniProtKB-SubCell"/>
</dbReference>
<name>A0AAN9TAR6_9HEMI</name>
<gene>
    <name evidence="8" type="ORF">V9T40_012450</name>
</gene>
<feature type="domain" description="T-box" evidence="7">
    <location>
        <begin position="221"/>
        <end position="246"/>
    </location>
</feature>
<organism evidence="8 9">
    <name type="scientific">Parthenolecanium corni</name>
    <dbReference type="NCBI Taxonomy" id="536013"/>
    <lineage>
        <taxon>Eukaryota</taxon>
        <taxon>Metazoa</taxon>
        <taxon>Ecdysozoa</taxon>
        <taxon>Arthropoda</taxon>
        <taxon>Hexapoda</taxon>
        <taxon>Insecta</taxon>
        <taxon>Pterygota</taxon>
        <taxon>Neoptera</taxon>
        <taxon>Paraneoptera</taxon>
        <taxon>Hemiptera</taxon>
        <taxon>Sternorrhyncha</taxon>
        <taxon>Coccoidea</taxon>
        <taxon>Coccidae</taxon>
        <taxon>Parthenolecanium</taxon>
    </lineage>
</organism>
<comment type="subcellular location">
    <subcellularLocation>
        <location evidence="5">Nucleus</location>
    </subcellularLocation>
</comment>
<comment type="caution">
    <text evidence="8">The sequence shown here is derived from an EMBL/GenBank/DDBJ whole genome shotgun (WGS) entry which is preliminary data.</text>
</comment>
<dbReference type="Gene3D" id="2.60.40.820">
    <property type="entry name" value="Transcription factor, T-box"/>
    <property type="match status" value="1"/>
</dbReference>
<dbReference type="SUPFAM" id="SSF49417">
    <property type="entry name" value="p53-like transcription factors"/>
    <property type="match status" value="1"/>
</dbReference>
<keyword evidence="3" id="KW-0804">Transcription</keyword>
<proteinExistence type="predicted"/>
<comment type="caution">
    <text evidence="5">Lacks conserved residue(s) required for the propagation of feature annotation.</text>
</comment>
<dbReference type="AlphaFoldDB" id="A0AAN9TAR6"/>
<feature type="region of interest" description="Disordered" evidence="6">
    <location>
        <begin position="109"/>
        <end position="203"/>
    </location>
</feature>
<evidence type="ECO:0000256" key="3">
    <source>
        <dbReference type="ARBA" id="ARBA00023163"/>
    </source>
</evidence>
<dbReference type="GO" id="GO:0006357">
    <property type="term" value="P:regulation of transcription by RNA polymerase II"/>
    <property type="evidence" value="ECO:0007669"/>
    <property type="project" value="UniProtKB-ARBA"/>
</dbReference>
<dbReference type="PROSITE" id="PS50252">
    <property type="entry name" value="TBOX_3"/>
    <property type="match status" value="1"/>
</dbReference>
<dbReference type="GO" id="GO:0045893">
    <property type="term" value="P:positive regulation of DNA-templated transcription"/>
    <property type="evidence" value="ECO:0007669"/>
    <property type="project" value="InterPro"/>
</dbReference>
<evidence type="ECO:0000256" key="5">
    <source>
        <dbReference type="PROSITE-ProRule" id="PRU00201"/>
    </source>
</evidence>
<evidence type="ECO:0000256" key="2">
    <source>
        <dbReference type="ARBA" id="ARBA00023125"/>
    </source>
</evidence>
<accession>A0AAN9TAR6</accession>
<dbReference type="InterPro" id="IPR046360">
    <property type="entry name" value="T-box_DNA-bd"/>
</dbReference>
<keyword evidence="9" id="KW-1185">Reference proteome</keyword>
<dbReference type="GO" id="GO:0003700">
    <property type="term" value="F:DNA-binding transcription factor activity"/>
    <property type="evidence" value="ECO:0007669"/>
    <property type="project" value="InterPro"/>
</dbReference>
<keyword evidence="4 5" id="KW-0539">Nucleus</keyword>
<dbReference type="Pfam" id="PF00907">
    <property type="entry name" value="T-box"/>
    <property type="match status" value="1"/>
</dbReference>
<keyword evidence="1" id="KW-0805">Transcription regulation</keyword>
<dbReference type="InterPro" id="IPR008967">
    <property type="entry name" value="p53-like_TF_DNA-bd_sf"/>
</dbReference>
<keyword evidence="2 5" id="KW-0238">DNA-binding</keyword>
<evidence type="ECO:0000256" key="4">
    <source>
        <dbReference type="ARBA" id="ARBA00023242"/>
    </source>
</evidence>
<evidence type="ECO:0000256" key="1">
    <source>
        <dbReference type="ARBA" id="ARBA00023015"/>
    </source>
</evidence>
<sequence length="294" mass="32416">MLIGGPATMQEHERLLDSKKSAVSPSATAAAAAAAAVKVTTDFSIAAIMNAAANTDANATKRKLSAPYGFKEVISGEYLHLIFCSVRCRLKGYRAVKACIPYLSNGHLKAESDEKKSPVSTVAEEEDDEDDEDEPEEQEEDEEETSEDVEVDVEGCGSESDVDRKRVPNNRNKLHFSESGSNSESEADSDIRDAETPVTSTKETTKEACNCIELLNTECHLETKDLWDKFHDLGTEMIITKTGRTFKLLANYYQELFPVTFLLASEQTNCLPGKASEQLPGIFRPVLAQDYQSW</sequence>
<evidence type="ECO:0000313" key="8">
    <source>
        <dbReference type="EMBL" id="KAK7576164.1"/>
    </source>
</evidence>